<dbReference type="HOGENOM" id="CLU_2366327_0_0_2"/>
<protein>
    <submittedName>
        <fullName evidence="1">Uncharacterized protein</fullName>
    </submittedName>
</protein>
<gene>
    <name evidence="1" type="ordered locus">TUZN_0595</name>
</gene>
<dbReference type="RefSeq" id="WP_013679425.1">
    <property type="nucleotide sequence ID" value="NC_015315.1"/>
</dbReference>
<dbReference type="Proteomes" id="UP000008138">
    <property type="component" value="Chromosome"/>
</dbReference>
<reference evidence="1 2" key="1">
    <citation type="journal article" date="2011" name="J. Bacteriol.">
        <title>Complete genome sequence of the thermoacidophilic crenarchaeon Thermoproteus uzoniensis 768-20.</title>
        <authorList>
            <person name="Mardanov A.V."/>
            <person name="Gumerov V.M."/>
            <person name="Beletsky A.V."/>
            <person name="Prokofeva M.I."/>
            <person name="Bonch-Osmolovskaya E.A."/>
            <person name="Ravin N.V."/>
            <person name="Skryabin K.G."/>
        </authorList>
    </citation>
    <scope>NUCLEOTIDE SEQUENCE [LARGE SCALE GENOMIC DNA]</scope>
    <source>
        <strain evidence="1 2">768-20</strain>
    </source>
</reference>
<dbReference type="KEGG" id="tuz:TUZN_0595"/>
<evidence type="ECO:0000313" key="2">
    <source>
        <dbReference type="Proteomes" id="UP000008138"/>
    </source>
</evidence>
<dbReference type="AlphaFoldDB" id="F2L433"/>
<dbReference type="GeneID" id="10360138"/>
<reference key="2">
    <citation type="submission" date="2011-03" db="EMBL/GenBank/DDBJ databases">
        <title>Complete genome sequence of the thermoacidophilic crenarchaeon Thermoproteus uzoniensis 768-20.</title>
        <authorList>
            <person name="Mardanov A.V."/>
            <person name="Gumerov V.M."/>
            <person name="Beletsky A.V."/>
            <person name="Prokofeva M.I."/>
            <person name="Bonch-Osmolovskaya E.A."/>
            <person name="Ravin N.V."/>
            <person name="Skryabin K.G."/>
        </authorList>
    </citation>
    <scope>NUCLEOTIDE SEQUENCE</scope>
    <source>
        <strain>768-20</strain>
    </source>
</reference>
<name>F2L433_THEU7</name>
<keyword evidence="2" id="KW-1185">Reference proteome</keyword>
<dbReference type="EMBL" id="CP002590">
    <property type="protein sequence ID" value="AEA12089.1"/>
    <property type="molecule type" value="Genomic_DNA"/>
</dbReference>
<sequence>MDVDKGRIAKLSRDPRVVEALRAIGGFLWYYTELYPYRTIYTLTVCRGALCVYIAGEDMMDMKIPVEKYLEFEDDGERLRQLARSLEMLAAFSEKAQWDSPR</sequence>
<evidence type="ECO:0000313" key="1">
    <source>
        <dbReference type="EMBL" id="AEA12089.1"/>
    </source>
</evidence>
<proteinExistence type="predicted"/>
<dbReference type="eggNOG" id="arCOG05589">
    <property type="taxonomic scope" value="Archaea"/>
</dbReference>
<accession>F2L433</accession>
<organism evidence="1 2">
    <name type="scientific">Thermoproteus uzoniensis (strain 768-20)</name>
    <dbReference type="NCBI Taxonomy" id="999630"/>
    <lineage>
        <taxon>Archaea</taxon>
        <taxon>Thermoproteota</taxon>
        <taxon>Thermoprotei</taxon>
        <taxon>Thermoproteales</taxon>
        <taxon>Thermoproteaceae</taxon>
        <taxon>Thermoproteus</taxon>
    </lineage>
</organism>
<dbReference type="STRING" id="999630.TUZN_0595"/>